<name>A0ABU8R479_9PSED</name>
<dbReference type="Proteomes" id="UP001377692">
    <property type="component" value="Unassembled WGS sequence"/>
</dbReference>
<dbReference type="EC" id="5.99.1.4" evidence="1"/>
<dbReference type="CDD" id="cd03022">
    <property type="entry name" value="DsbA_HCCA_Iso"/>
    <property type="match status" value="1"/>
</dbReference>
<dbReference type="InterPro" id="IPR014440">
    <property type="entry name" value="HCCAis_GSTk"/>
</dbReference>
<dbReference type="RefSeq" id="WP_339549111.1">
    <property type="nucleotide sequence ID" value="NZ_JBBHLD010000005.1"/>
</dbReference>
<keyword evidence="4" id="KW-1185">Reference proteome</keyword>
<evidence type="ECO:0000313" key="3">
    <source>
        <dbReference type="EMBL" id="MEJ5904652.1"/>
    </source>
</evidence>
<dbReference type="InterPro" id="IPR036249">
    <property type="entry name" value="Thioredoxin-like_sf"/>
</dbReference>
<comment type="similarity">
    <text evidence="1">Belongs to the GST superfamily. NadH family.</text>
</comment>
<protein>
    <recommendedName>
        <fullName evidence="1">2-hydroxychromene-2-carboxylate isomerase</fullName>
        <ecNumber evidence="1">5.99.1.4</ecNumber>
    </recommendedName>
</protein>
<keyword evidence="1 3" id="KW-0413">Isomerase</keyword>
<dbReference type="PIRSF" id="PIRSF006386">
    <property type="entry name" value="HCCAis_GSTk"/>
    <property type="match status" value="1"/>
</dbReference>
<accession>A0ABU8R479</accession>
<dbReference type="PANTHER" id="PTHR42943">
    <property type="entry name" value="GLUTATHIONE S-TRANSFERASE KAPPA"/>
    <property type="match status" value="1"/>
</dbReference>
<evidence type="ECO:0000256" key="1">
    <source>
        <dbReference type="PIRNR" id="PIRNR006386"/>
    </source>
</evidence>
<dbReference type="Pfam" id="PF01323">
    <property type="entry name" value="DSBA"/>
    <property type="match status" value="1"/>
</dbReference>
<comment type="caution">
    <text evidence="3">The sequence shown here is derived from an EMBL/GenBank/DDBJ whole genome shotgun (WGS) entry which is preliminary data.</text>
</comment>
<reference evidence="3 4" key="1">
    <citation type="submission" date="2024-02" db="EMBL/GenBank/DDBJ databases">
        <title>Identification of pathogenicity and growth-promoting functions of Pseudomonas putida variants.</title>
        <authorList>
            <person name="Sun J."/>
        </authorList>
    </citation>
    <scope>NUCLEOTIDE SEQUENCE [LARGE SCALE GENOMIC DNA]</scope>
    <source>
        <strain evidence="3 4">A04</strain>
    </source>
</reference>
<organism evidence="3 4">
    <name type="scientific">Pseudomonas kermanshahensis</name>
    <dbReference type="NCBI Taxonomy" id="2745482"/>
    <lineage>
        <taxon>Bacteria</taxon>
        <taxon>Pseudomonadati</taxon>
        <taxon>Pseudomonadota</taxon>
        <taxon>Gammaproteobacteria</taxon>
        <taxon>Pseudomonadales</taxon>
        <taxon>Pseudomonadaceae</taxon>
        <taxon>Pseudomonas</taxon>
    </lineage>
</organism>
<dbReference type="InterPro" id="IPR044087">
    <property type="entry name" value="NahD-like"/>
</dbReference>
<dbReference type="EMBL" id="JBBHLD010000005">
    <property type="protein sequence ID" value="MEJ5904652.1"/>
    <property type="molecule type" value="Genomic_DNA"/>
</dbReference>
<dbReference type="InterPro" id="IPR051924">
    <property type="entry name" value="GST_Kappa/NadH"/>
</dbReference>
<dbReference type="PANTHER" id="PTHR42943:SF2">
    <property type="entry name" value="GLUTATHIONE S-TRANSFERASE KAPPA 1"/>
    <property type="match status" value="1"/>
</dbReference>
<feature type="domain" description="DSBA-like thioredoxin" evidence="2">
    <location>
        <begin position="4"/>
        <end position="195"/>
    </location>
</feature>
<dbReference type="Gene3D" id="3.40.30.10">
    <property type="entry name" value="Glutaredoxin"/>
    <property type="match status" value="1"/>
</dbReference>
<dbReference type="InterPro" id="IPR001853">
    <property type="entry name" value="DSBA-like_thioredoxin_dom"/>
</dbReference>
<evidence type="ECO:0000259" key="2">
    <source>
        <dbReference type="Pfam" id="PF01323"/>
    </source>
</evidence>
<dbReference type="SUPFAM" id="SSF52833">
    <property type="entry name" value="Thioredoxin-like"/>
    <property type="match status" value="1"/>
</dbReference>
<comment type="catalytic activity">
    <reaction evidence="1">
        <text>2-hydroxychromene-2-carboxylate = (3E)-4-(2-hydroxyphenyl)-2-oxobut-3-enoate</text>
        <dbReference type="Rhea" id="RHEA:27401"/>
        <dbReference type="ChEBI" id="CHEBI:59350"/>
        <dbReference type="ChEBI" id="CHEBI:59353"/>
        <dbReference type="EC" id="5.99.1.4"/>
    </reaction>
</comment>
<dbReference type="GO" id="GO:0016853">
    <property type="term" value="F:isomerase activity"/>
    <property type="evidence" value="ECO:0007669"/>
    <property type="project" value="UniProtKB-KW"/>
</dbReference>
<evidence type="ECO:0000313" key="4">
    <source>
        <dbReference type="Proteomes" id="UP001377692"/>
    </source>
</evidence>
<sequence>MTKTVEFFFDLGSPASYLAWTQLPGICDRHGAALHYRPMLLGGVFQATGNASPAMIPAKGRYMFTDLARFAARYGVPFGLPPGFPMNTLMLMRGVIGTQLQAPERFEALLRALFNGLWAERRNLGDAAVLQQTLEQAGFDLAALTALAGDAQVKAALKQATEEAVARGVFGAPTCFVGDEMFFGQDRLDFVEDAVRQPARRVSS</sequence>
<gene>
    <name evidence="3" type="ORF">V7V80_08170</name>
</gene>
<proteinExistence type="inferred from homology"/>